<comment type="caution">
    <text evidence="2">The sequence shown here is derived from an EMBL/GenBank/DDBJ whole genome shotgun (WGS) entry which is preliminary data.</text>
</comment>
<gene>
    <name evidence="2" type="ORF">WMY93_031364</name>
</gene>
<evidence type="ECO:0000256" key="1">
    <source>
        <dbReference type="SAM" id="MobiDB-lite"/>
    </source>
</evidence>
<proteinExistence type="predicted"/>
<dbReference type="Proteomes" id="UP001460270">
    <property type="component" value="Unassembled WGS sequence"/>
</dbReference>
<protein>
    <submittedName>
        <fullName evidence="2">Uncharacterized protein</fullName>
    </submittedName>
</protein>
<accession>A0AAW0MIP0</accession>
<name>A0AAW0MIP0_9GOBI</name>
<keyword evidence="3" id="KW-1185">Reference proteome</keyword>
<feature type="compositionally biased region" description="Basic and acidic residues" evidence="1">
    <location>
        <begin position="137"/>
        <end position="148"/>
    </location>
</feature>
<feature type="compositionally biased region" description="Low complexity" evidence="1">
    <location>
        <begin position="94"/>
        <end position="111"/>
    </location>
</feature>
<evidence type="ECO:0000313" key="2">
    <source>
        <dbReference type="EMBL" id="KAK7877984.1"/>
    </source>
</evidence>
<sequence>MAPKRKTAGGARSFRSILLDRSAEGMAASKTRAAGPDQGSEEAESPSRPRALVPLPEKHTPEHHRTHPCGAPEMQLHKPQSGFPLCEKTRRAPGYSGRGSSSTSRGHASLSAQTVDPGSQGRLVSKSQSGAFSPPWGEKRTLGIERPQRNGANPGRRSSADGRLQEEAESAAVA</sequence>
<evidence type="ECO:0000313" key="3">
    <source>
        <dbReference type="Proteomes" id="UP001460270"/>
    </source>
</evidence>
<reference evidence="3" key="1">
    <citation type="submission" date="2024-04" db="EMBL/GenBank/DDBJ databases">
        <title>Salinicola lusitanus LLJ914,a marine bacterium isolated from the Okinawa Trough.</title>
        <authorList>
            <person name="Li J."/>
        </authorList>
    </citation>
    <scope>NUCLEOTIDE SEQUENCE [LARGE SCALE GENOMIC DNA]</scope>
</reference>
<dbReference type="AlphaFoldDB" id="A0AAW0MIP0"/>
<feature type="region of interest" description="Disordered" evidence="1">
    <location>
        <begin position="1"/>
        <end position="174"/>
    </location>
</feature>
<dbReference type="EMBL" id="JBBPFD010000660">
    <property type="protein sequence ID" value="KAK7877984.1"/>
    <property type="molecule type" value="Genomic_DNA"/>
</dbReference>
<organism evidence="2 3">
    <name type="scientific">Mugilogobius chulae</name>
    <name type="common">yellowstripe goby</name>
    <dbReference type="NCBI Taxonomy" id="88201"/>
    <lineage>
        <taxon>Eukaryota</taxon>
        <taxon>Metazoa</taxon>
        <taxon>Chordata</taxon>
        <taxon>Craniata</taxon>
        <taxon>Vertebrata</taxon>
        <taxon>Euteleostomi</taxon>
        <taxon>Actinopterygii</taxon>
        <taxon>Neopterygii</taxon>
        <taxon>Teleostei</taxon>
        <taxon>Neoteleostei</taxon>
        <taxon>Acanthomorphata</taxon>
        <taxon>Gobiaria</taxon>
        <taxon>Gobiiformes</taxon>
        <taxon>Gobioidei</taxon>
        <taxon>Gobiidae</taxon>
        <taxon>Gobionellinae</taxon>
        <taxon>Mugilogobius</taxon>
    </lineage>
</organism>